<dbReference type="InterPro" id="IPR013785">
    <property type="entry name" value="Aldolase_TIM"/>
</dbReference>
<reference evidence="1 2" key="1">
    <citation type="submission" date="2019-07" db="EMBL/GenBank/DDBJ databases">
        <title>De Novo Assembly of kiwifruit Actinidia rufa.</title>
        <authorList>
            <person name="Sugita-Konishi S."/>
            <person name="Sato K."/>
            <person name="Mori E."/>
            <person name="Abe Y."/>
            <person name="Kisaki G."/>
            <person name="Hamano K."/>
            <person name="Suezawa K."/>
            <person name="Otani M."/>
            <person name="Fukuda T."/>
            <person name="Manabe T."/>
            <person name="Gomi K."/>
            <person name="Tabuchi M."/>
            <person name="Akimitsu K."/>
            <person name="Kataoka I."/>
        </authorList>
    </citation>
    <scope>NUCLEOTIDE SEQUENCE [LARGE SCALE GENOMIC DNA]</scope>
    <source>
        <strain evidence="2">cv. Fuchu</strain>
    </source>
</reference>
<name>A0A7J0GA62_9ERIC</name>
<dbReference type="EMBL" id="BJWL01000019">
    <property type="protein sequence ID" value="GFZ07679.1"/>
    <property type="molecule type" value="Genomic_DNA"/>
</dbReference>
<dbReference type="Proteomes" id="UP000585474">
    <property type="component" value="Unassembled WGS sequence"/>
</dbReference>
<evidence type="ECO:0000313" key="2">
    <source>
        <dbReference type="Proteomes" id="UP000585474"/>
    </source>
</evidence>
<proteinExistence type="predicted"/>
<sequence>MVMREEKSLKNAALALSNGQHKLLDEVELAAAVAAAEEKAHSFNVGRVQTHESGLASCISWKLLAIQAGAAAIIATVIVLEEVVKDAQGCLPMFLEVEVHHGTDVFNTLALGASKCL</sequence>
<comment type="caution">
    <text evidence="1">The sequence shown here is derived from an EMBL/GenBank/DDBJ whole genome shotgun (WGS) entry which is preliminary data.</text>
</comment>
<keyword evidence="2" id="KW-1185">Reference proteome</keyword>
<accession>A0A7J0GA62</accession>
<evidence type="ECO:0000313" key="1">
    <source>
        <dbReference type="EMBL" id="GFZ07679.1"/>
    </source>
</evidence>
<organism evidence="1 2">
    <name type="scientific">Actinidia rufa</name>
    <dbReference type="NCBI Taxonomy" id="165716"/>
    <lineage>
        <taxon>Eukaryota</taxon>
        <taxon>Viridiplantae</taxon>
        <taxon>Streptophyta</taxon>
        <taxon>Embryophyta</taxon>
        <taxon>Tracheophyta</taxon>
        <taxon>Spermatophyta</taxon>
        <taxon>Magnoliopsida</taxon>
        <taxon>eudicotyledons</taxon>
        <taxon>Gunneridae</taxon>
        <taxon>Pentapetalae</taxon>
        <taxon>asterids</taxon>
        <taxon>Ericales</taxon>
        <taxon>Actinidiaceae</taxon>
        <taxon>Actinidia</taxon>
    </lineage>
</organism>
<dbReference type="Gene3D" id="3.20.20.70">
    <property type="entry name" value="Aldolase class I"/>
    <property type="match status" value="1"/>
</dbReference>
<protein>
    <submittedName>
        <fullName evidence="1">Aldolase-type TIM barrel family protein</fullName>
    </submittedName>
</protein>
<gene>
    <name evidence="1" type="ORF">Acr_19g0006160</name>
</gene>
<dbReference type="AlphaFoldDB" id="A0A7J0GA62"/>